<reference evidence="1 2" key="1">
    <citation type="submission" date="2018-08" db="EMBL/GenBank/DDBJ databases">
        <title>The metabolism and importance of syntrophic acetate oxidation coupled to methane or sulfide production in haloalkaline environments.</title>
        <authorList>
            <person name="Timmers P.H.A."/>
            <person name="Vavourakis C.D."/>
            <person name="Sorokin D.Y."/>
            <person name="Sinninghe Damste J.S."/>
            <person name="Muyzer G."/>
            <person name="Stams A.J.M."/>
            <person name="Plugge C.M."/>
        </authorList>
    </citation>
    <scope>NUCLEOTIDE SEQUENCE [LARGE SCALE GENOMIC DNA]</scope>
    <source>
        <strain evidence="1">MSAO_Bac1</strain>
    </source>
</reference>
<gene>
    <name evidence="1" type="ORF">D5R97_07345</name>
</gene>
<proteinExistence type="predicted"/>
<dbReference type="AlphaFoldDB" id="A0A424YD10"/>
<evidence type="ECO:0008006" key="3">
    <source>
        <dbReference type="Google" id="ProtNLM"/>
    </source>
</evidence>
<evidence type="ECO:0000313" key="2">
    <source>
        <dbReference type="Proteomes" id="UP000285138"/>
    </source>
</evidence>
<protein>
    <recommendedName>
        <fullName evidence="3">Replication protein</fullName>
    </recommendedName>
</protein>
<evidence type="ECO:0000313" key="1">
    <source>
        <dbReference type="EMBL" id="RQD74702.1"/>
    </source>
</evidence>
<feature type="non-terminal residue" evidence="1">
    <location>
        <position position="316"/>
    </location>
</feature>
<accession>A0A424YD10</accession>
<dbReference type="EMBL" id="QZAA01000193">
    <property type="protein sequence ID" value="RQD74702.1"/>
    <property type="molecule type" value="Genomic_DNA"/>
</dbReference>
<name>A0A424YD10_9FIRM</name>
<comment type="caution">
    <text evidence="1">The sequence shown here is derived from an EMBL/GenBank/DDBJ whole genome shotgun (WGS) entry which is preliminary data.</text>
</comment>
<dbReference type="Proteomes" id="UP000285138">
    <property type="component" value="Unassembled WGS sequence"/>
</dbReference>
<organism evidence="1 2">
    <name type="scientific">Candidatus Syntrophonatronum acetioxidans</name>
    <dbReference type="NCBI Taxonomy" id="1795816"/>
    <lineage>
        <taxon>Bacteria</taxon>
        <taxon>Bacillati</taxon>
        <taxon>Bacillota</taxon>
        <taxon>Clostridia</taxon>
        <taxon>Eubacteriales</taxon>
        <taxon>Syntrophomonadaceae</taxon>
        <taxon>Candidatus Syntrophonatronum</taxon>
    </lineage>
</organism>
<sequence>MINTKIPQNGRKDKEEEARRQALAIAKAMLSGEDQQEEGQKYKGRVLDPEYPIPVGRRLAVLVGFNEAAVLQQIHYWLTVAEEKGNNYRDGHYWTYNSLRSWMDQFPWWGKNTLVRIFKNLEEKGYLIVGNYNKYPPDRTKWYRINYEKLKTLMDTPFTQNGYTHLPKMGKCHLPKMGTPIPKISLPNNSSKSTKIGLGSIPEKRGCSIPFKTFKSSLKEQNSEAIMAIEYFVKAYEMIKRESHPKLKRETWEEILDNILYVEAEHNKTFDLSLEDIKEMTKHYFAKGDYYQENCNFSIAHFNSPGIKRVNFWEAA</sequence>